<dbReference type="InterPro" id="IPR004474">
    <property type="entry name" value="LytR_CpsA_psr"/>
</dbReference>
<evidence type="ECO:0000256" key="1">
    <source>
        <dbReference type="ARBA" id="ARBA00006068"/>
    </source>
</evidence>
<dbReference type="NCBIfam" id="TIGR00350">
    <property type="entry name" value="lytR_cpsA_psr"/>
    <property type="match status" value="1"/>
</dbReference>
<dbReference type="EMBL" id="CP020557">
    <property type="protein sequence ID" value="ARF70030.1"/>
    <property type="molecule type" value="Genomic_DNA"/>
</dbReference>
<evidence type="ECO:0000313" key="6">
    <source>
        <dbReference type="Proteomes" id="UP000192727"/>
    </source>
</evidence>
<organism evidence="5 6">
    <name type="scientific">Paenibacillus larvae subsp. pulvifaciens</name>
    <dbReference type="NCBI Taxonomy" id="1477"/>
    <lineage>
        <taxon>Bacteria</taxon>
        <taxon>Bacillati</taxon>
        <taxon>Bacillota</taxon>
        <taxon>Bacilli</taxon>
        <taxon>Bacillales</taxon>
        <taxon>Paenibacillaceae</taxon>
        <taxon>Paenibacillus</taxon>
    </lineage>
</organism>
<protein>
    <recommendedName>
        <fullName evidence="4">Cell envelope-related transcriptional attenuator domain-containing protein</fullName>
    </recommendedName>
</protein>
<feature type="compositionally biased region" description="Polar residues" evidence="2">
    <location>
        <begin position="57"/>
        <end position="73"/>
    </location>
</feature>
<feature type="transmembrane region" description="Helical" evidence="3">
    <location>
        <begin position="20"/>
        <end position="38"/>
    </location>
</feature>
<evidence type="ECO:0000256" key="3">
    <source>
        <dbReference type="SAM" id="Phobius"/>
    </source>
</evidence>
<name>A0A1V0UYM2_9BACL</name>
<feature type="region of interest" description="Disordered" evidence="2">
    <location>
        <begin position="53"/>
        <end position="73"/>
    </location>
</feature>
<proteinExistence type="inferred from homology"/>
<dbReference type="PANTHER" id="PTHR33392">
    <property type="entry name" value="POLYISOPRENYL-TEICHOIC ACID--PEPTIDOGLYCAN TEICHOIC ACID TRANSFERASE TAGU"/>
    <property type="match status" value="1"/>
</dbReference>
<dbReference type="Proteomes" id="UP000192727">
    <property type="component" value="Chromosome"/>
</dbReference>
<reference evidence="5 6" key="1">
    <citation type="submission" date="2017-03" db="EMBL/GenBank/DDBJ databases">
        <title>Paenibacillus larvae genome sequencing.</title>
        <authorList>
            <person name="Dingman D.W."/>
        </authorList>
    </citation>
    <scope>NUCLEOTIDE SEQUENCE [LARGE SCALE GENOMIC DNA]</scope>
    <source>
        <strain evidence="5 6">SAG 10367</strain>
    </source>
</reference>
<dbReference type="AlphaFoldDB" id="A0A1V0UYM2"/>
<keyword evidence="3" id="KW-1133">Transmembrane helix</keyword>
<evidence type="ECO:0000259" key="4">
    <source>
        <dbReference type="Pfam" id="PF03816"/>
    </source>
</evidence>
<comment type="similarity">
    <text evidence="1">Belongs to the LytR/CpsA/Psr (LCP) family.</text>
</comment>
<feature type="domain" description="Cell envelope-related transcriptional attenuator" evidence="4">
    <location>
        <begin position="99"/>
        <end position="218"/>
    </location>
</feature>
<keyword evidence="3" id="KW-0472">Membrane</keyword>
<keyword evidence="3" id="KW-0812">Transmembrane</keyword>
<evidence type="ECO:0000256" key="2">
    <source>
        <dbReference type="SAM" id="MobiDB-lite"/>
    </source>
</evidence>
<dbReference type="Gene3D" id="3.40.630.190">
    <property type="entry name" value="LCP protein"/>
    <property type="match status" value="1"/>
</dbReference>
<dbReference type="InterPro" id="IPR050922">
    <property type="entry name" value="LytR/CpsA/Psr_CW_biosynth"/>
</dbReference>
<accession>A0A1V0UYM2</accession>
<sequence length="243" mass="27051">MKNKSEKRQTRRLPRWKKYLGITACVLLIMGLIFYWLFEPVYHFSRQKPPVLANPRPAQQSDSSGSETAPVLQEQSALSEGDFNVLLLGTDARGDEVSRTDVIMAAHVSPKNKKVQLLSIPRDTRVLLEGIGYTKINHAHTIGEKKGGNASGTGAMIQAVSDLLKIPIHYYVKTDFKGFQHVIDTIGGIDIELNEPVPLSAGGELYWKKGSIISQGKKRFSLSGKDTLFQTGILADRSIRLWY</sequence>
<evidence type="ECO:0000313" key="5">
    <source>
        <dbReference type="EMBL" id="ARF70030.1"/>
    </source>
</evidence>
<dbReference type="Pfam" id="PF03816">
    <property type="entry name" value="LytR_cpsA_psr"/>
    <property type="match status" value="1"/>
</dbReference>
<gene>
    <name evidence="5" type="ORF">B7C51_22535</name>
</gene>
<dbReference type="PANTHER" id="PTHR33392:SF6">
    <property type="entry name" value="POLYISOPRENYL-TEICHOIC ACID--PEPTIDOGLYCAN TEICHOIC ACID TRANSFERASE TAGU"/>
    <property type="match status" value="1"/>
</dbReference>